<organism evidence="3 4">
    <name type="scientific">Pseudomonas fluorescens</name>
    <dbReference type="NCBI Taxonomy" id="294"/>
    <lineage>
        <taxon>Bacteria</taxon>
        <taxon>Pseudomonadati</taxon>
        <taxon>Pseudomonadota</taxon>
        <taxon>Gammaproteobacteria</taxon>
        <taxon>Pseudomonadales</taxon>
        <taxon>Pseudomonadaceae</taxon>
        <taxon>Pseudomonas</taxon>
    </lineage>
</organism>
<dbReference type="GO" id="GO:0046872">
    <property type="term" value="F:metal ion binding"/>
    <property type="evidence" value="ECO:0007669"/>
    <property type="project" value="UniProtKB-KW"/>
</dbReference>
<keyword evidence="1" id="KW-0479">Metal-binding</keyword>
<dbReference type="OrthoDB" id="468089at2"/>
<accession>A0A0B7DEV1</accession>
<reference evidence="3 4" key="1">
    <citation type="submission" date="2019-09" db="EMBL/GenBank/DDBJ databases">
        <authorList>
            <person name="Chandra G."/>
            <person name="Truman W A."/>
        </authorList>
    </citation>
    <scope>NUCLEOTIDE SEQUENCE [LARGE SCALE GENOMIC DNA]</scope>
    <source>
        <strain evidence="3">PS718</strain>
    </source>
</reference>
<evidence type="ECO:0000313" key="4">
    <source>
        <dbReference type="Proteomes" id="UP000325375"/>
    </source>
</evidence>
<evidence type="ECO:0000313" key="3">
    <source>
        <dbReference type="EMBL" id="VVO35137.1"/>
    </source>
</evidence>
<dbReference type="Pfam" id="PF02069">
    <property type="entry name" value="Metallothio_Pro"/>
    <property type="match status" value="1"/>
</dbReference>
<dbReference type="InterPro" id="IPR017854">
    <property type="entry name" value="Metalthion_dom_sf"/>
</dbReference>
<name>A0A0B7DEV1_PSEFL</name>
<keyword evidence="2" id="KW-0480">Metal-thiolate cluster</keyword>
<dbReference type="AlphaFoldDB" id="A0A0B7DEV1"/>
<gene>
    <name evidence="3" type="ORF">PS718_05304</name>
</gene>
<protein>
    <submittedName>
        <fullName evidence="3">Uncharacterized protein</fullName>
    </submittedName>
</protein>
<dbReference type="SUPFAM" id="SSF57868">
    <property type="entry name" value="Metallothionein"/>
    <property type="match status" value="1"/>
</dbReference>
<evidence type="ECO:0000256" key="1">
    <source>
        <dbReference type="ARBA" id="ARBA00022723"/>
    </source>
</evidence>
<dbReference type="EMBL" id="CABVHX010000034">
    <property type="protein sequence ID" value="VVO35137.1"/>
    <property type="molecule type" value="Genomic_DNA"/>
</dbReference>
<sequence>MPDRKCDCPGCKCTIKDGEHAYAVHGKHYCCEACAHHHKGGEECSSKGCQCAHPK</sequence>
<dbReference type="RefSeq" id="WP_080896040.1">
    <property type="nucleotide sequence ID" value="NZ_CABVHX010000034.1"/>
</dbReference>
<dbReference type="InterPro" id="IPR000518">
    <property type="entry name" value="Metalthion_fam14_prok"/>
</dbReference>
<dbReference type="Gene3D" id="2.30.170.10">
    <property type="match status" value="1"/>
</dbReference>
<dbReference type="Proteomes" id="UP000325375">
    <property type="component" value="Unassembled WGS sequence"/>
</dbReference>
<proteinExistence type="predicted"/>
<evidence type="ECO:0000256" key="2">
    <source>
        <dbReference type="ARBA" id="ARBA00022851"/>
    </source>
</evidence>